<dbReference type="Gene3D" id="3.20.20.70">
    <property type="entry name" value="Aldolase class I"/>
    <property type="match status" value="1"/>
</dbReference>
<dbReference type="OrthoDB" id="9789949at2"/>
<dbReference type="InterPro" id="IPR003749">
    <property type="entry name" value="ThiS/MoaD-like"/>
</dbReference>
<dbReference type="UniPathway" id="UPA00060">
    <property type="reaction ID" value="UER00141"/>
</dbReference>
<dbReference type="Proteomes" id="UP000315901">
    <property type="component" value="Unassembled WGS sequence"/>
</dbReference>
<dbReference type="InterPro" id="IPR034291">
    <property type="entry name" value="TMP_synthase"/>
</dbReference>
<evidence type="ECO:0000256" key="2">
    <source>
        <dbReference type="ARBA" id="ARBA00022679"/>
    </source>
</evidence>
<protein>
    <recommendedName>
        <fullName evidence="9">Thiamine-phosphate synthase</fullName>
        <shortName evidence="9">TP synthase</shortName>
        <shortName evidence="9">TPS</shortName>
        <ecNumber evidence="9">2.5.1.3</ecNumber>
    </recommendedName>
    <alternativeName>
        <fullName evidence="9">Thiamine-phosphate pyrophosphorylase</fullName>
        <shortName evidence="9">TMP pyrophosphorylase</shortName>
        <shortName evidence="9">TMP-PPase</shortName>
    </alternativeName>
</protein>
<accession>A0A501WSI6</accession>
<name>A0A501WSI6_9GAMM</name>
<evidence type="ECO:0000313" key="14">
    <source>
        <dbReference type="Proteomes" id="UP000315901"/>
    </source>
</evidence>
<evidence type="ECO:0000256" key="8">
    <source>
        <dbReference type="ARBA" id="ARBA00047883"/>
    </source>
</evidence>
<keyword evidence="5 9" id="KW-0784">Thiamine biosynthesis</keyword>
<feature type="binding site" evidence="9">
    <location>
        <position position="122"/>
    </location>
    <ligand>
        <name>Mg(2+)</name>
        <dbReference type="ChEBI" id="CHEBI:18420"/>
    </ligand>
</feature>
<comment type="caution">
    <text evidence="13">The sequence shown here is derived from an EMBL/GenBank/DDBJ whole genome shotgun (WGS) entry which is preliminary data.</text>
</comment>
<dbReference type="CDD" id="cd00564">
    <property type="entry name" value="TMP_TenI"/>
    <property type="match status" value="1"/>
</dbReference>
<dbReference type="AlphaFoldDB" id="A0A501WSI6"/>
<dbReference type="GO" id="GO:0000287">
    <property type="term" value="F:magnesium ion binding"/>
    <property type="evidence" value="ECO:0007669"/>
    <property type="project" value="UniProtKB-UniRule"/>
</dbReference>
<evidence type="ECO:0000256" key="5">
    <source>
        <dbReference type="ARBA" id="ARBA00022977"/>
    </source>
</evidence>
<evidence type="ECO:0000313" key="13">
    <source>
        <dbReference type="EMBL" id="TPE52328.1"/>
    </source>
</evidence>
<evidence type="ECO:0000256" key="7">
    <source>
        <dbReference type="ARBA" id="ARBA00047851"/>
    </source>
</evidence>
<feature type="domain" description="Thiamine phosphate synthase/TenI" evidence="12">
    <location>
        <begin position="53"/>
        <end position="223"/>
    </location>
</feature>
<proteinExistence type="inferred from homology"/>
<dbReference type="HAMAP" id="MF_00097">
    <property type="entry name" value="TMP_synthase"/>
    <property type="match status" value="1"/>
</dbReference>
<feature type="binding site" evidence="9">
    <location>
        <position position="103"/>
    </location>
    <ligand>
        <name>Mg(2+)</name>
        <dbReference type="ChEBI" id="CHEBI:18420"/>
    </ligand>
</feature>
<comment type="function">
    <text evidence="9">Condenses 4-methyl-5-(beta-hydroxyethyl)thiazole monophosphate (THZ-P) and 2-methyl-4-amino-5-hydroxymethyl pyrimidine pyrophosphate (HMP-PP) to form thiamine monophosphate (TMP).</text>
</comment>
<evidence type="ECO:0000256" key="3">
    <source>
        <dbReference type="ARBA" id="ARBA00022723"/>
    </source>
</evidence>
<dbReference type="InterPro" id="IPR012675">
    <property type="entry name" value="Beta-grasp_dom_sf"/>
</dbReference>
<feature type="binding site" evidence="9">
    <location>
        <position position="200"/>
    </location>
    <ligand>
        <name>2-[(2R,5Z)-2-carboxy-4-methylthiazol-5(2H)-ylidene]ethyl phosphate</name>
        <dbReference type="ChEBI" id="CHEBI:62899"/>
    </ligand>
</feature>
<dbReference type="SUPFAM" id="SSF51391">
    <property type="entry name" value="Thiamin phosphate synthase"/>
    <property type="match status" value="1"/>
</dbReference>
<comment type="similarity">
    <text evidence="9 10">Belongs to the thiamine-phosphate synthase family.</text>
</comment>
<dbReference type="SUPFAM" id="SSF54285">
    <property type="entry name" value="MoaD/ThiS"/>
    <property type="match status" value="1"/>
</dbReference>
<comment type="catalytic activity">
    <reaction evidence="7 9 10">
        <text>2-(2-carboxy-4-methylthiazol-5-yl)ethyl phosphate + 4-amino-2-methyl-5-(diphosphooxymethyl)pyrimidine + 2 H(+) = thiamine phosphate + CO2 + diphosphate</text>
        <dbReference type="Rhea" id="RHEA:47848"/>
        <dbReference type="ChEBI" id="CHEBI:15378"/>
        <dbReference type="ChEBI" id="CHEBI:16526"/>
        <dbReference type="ChEBI" id="CHEBI:33019"/>
        <dbReference type="ChEBI" id="CHEBI:37575"/>
        <dbReference type="ChEBI" id="CHEBI:57841"/>
        <dbReference type="ChEBI" id="CHEBI:62890"/>
        <dbReference type="EC" id="2.5.1.3"/>
    </reaction>
</comment>
<dbReference type="GO" id="GO:0005737">
    <property type="term" value="C:cytoplasm"/>
    <property type="evidence" value="ECO:0007669"/>
    <property type="project" value="TreeGrafter"/>
</dbReference>
<dbReference type="CDD" id="cd00565">
    <property type="entry name" value="Ubl_ThiS"/>
    <property type="match status" value="1"/>
</dbReference>
<comment type="pathway">
    <text evidence="1 9 11">Cofactor biosynthesis; thiamine diphosphate biosynthesis; thiamine phosphate from 4-amino-2-methyl-5-diphosphomethylpyrimidine and 4-methyl-5-(2-phosphoethyl)-thiazole: step 1/1.</text>
</comment>
<dbReference type="InterPro" id="IPR010035">
    <property type="entry name" value="Thi_S"/>
</dbReference>
<keyword evidence="4 9" id="KW-0460">Magnesium</keyword>
<dbReference type="NCBIfam" id="TIGR01683">
    <property type="entry name" value="thiS"/>
    <property type="match status" value="1"/>
</dbReference>
<dbReference type="Pfam" id="PF02597">
    <property type="entry name" value="ThiS"/>
    <property type="match status" value="1"/>
</dbReference>
<evidence type="ECO:0000256" key="1">
    <source>
        <dbReference type="ARBA" id="ARBA00005165"/>
    </source>
</evidence>
<dbReference type="NCBIfam" id="TIGR00693">
    <property type="entry name" value="thiE"/>
    <property type="match status" value="1"/>
</dbReference>
<dbReference type="GO" id="GO:0009229">
    <property type="term" value="P:thiamine diphosphate biosynthetic process"/>
    <property type="evidence" value="ECO:0007669"/>
    <property type="project" value="UniProtKB-UniRule"/>
</dbReference>
<sequence length="313" mass="34409">MMENRYLKLIERLEQSQTSDAQELLAYLGQIKAQPRSFLPIDREKLAVYPVVDSLEWVKLLLNEGVKTLQLRIKDAPSPTLQADIKQAIELGQDYDAQLFINDHWQLALELGAYGVHLGQEDLADADLHAIASAGLRLGVSTHDLAEVAIAASVNPSYIALGHIFPTTTKQMPSAPQGVMALQRQVALLQDSFPLVAIGGITLERAPSVWHTGIDSIAVVSAITKAAQPLQALQQLNDLTQQVRHNHQLMLLVNGERYRSNTRNLAQFVSGVILEPARIVVAINSEVVPKSQWHRTELNEGDTLDIFESIAGG</sequence>
<feature type="binding site" evidence="9">
    <location>
        <begin position="167"/>
        <end position="169"/>
    </location>
    <ligand>
        <name>2-[(2R,5Z)-2-carboxy-4-methylthiazol-5(2H)-ylidene]ethyl phosphate</name>
        <dbReference type="ChEBI" id="CHEBI:62899"/>
    </ligand>
</feature>
<feature type="binding site" evidence="9">
    <location>
        <begin position="70"/>
        <end position="74"/>
    </location>
    <ligand>
        <name>4-amino-2-methyl-5-(diphosphooxymethyl)pyrimidine</name>
        <dbReference type="ChEBI" id="CHEBI:57841"/>
    </ligand>
</feature>
<gene>
    <name evidence="9 13" type="primary">thiE</name>
    <name evidence="13" type="ORF">FJM67_07775</name>
</gene>
<feature type="binding site" evidence="9">
    <location>
        <position position="170"/>
    </location>
    <ligand>
        <name>4-amino-2-methyl-5-(diphosphooxymethyl)pyrimidine</name>
        <dbReference type="ChEBI" id="CHEBI:57841"/>
    </ligand>
</feature>
<comment type="catalytic activity">
    <reaction evidence="8 9 10">
        <text>2-[(2R,5Z)-2-carboxy-4-methylthiazol-5(2H)-ylidene]ethyl phosphate + 4-amino-2-methyl-5-(diphosphooxymethyl)pyrimidine + 2 H(+) = thiamine phosphate + CO2 + diphosphate</text>
        <dbReference type="Rhea" id="RHEA:47844"/>
        <dbReference type="ChEBI" id="CHEBI:15378"/>
        <dbReference type="ChEBI" id="CHEBI:16526"/>
        <dbReference type="ChEBI" id="CHEBI:33019"/>
        <dbReference type="ChEBI" id="CHEBI:37575"/>
        <dbReference type="ChEBI" id="CHEBI:57841"/>
        <dbReference type="ChEBI" id="CHEBI:62899"/>
        <dbReference type="EC" id="2.5.1.3"/>
    </reaction>
</comment>
<comment type="catalytic activity">
    <reaction evidence="6 9 10">
        <text>4-methyl-5-(2-phosphooxyethyl)-thiazole + 4-amino-2-methyl-5-(diphosphooxymethyl)pyrimidine + H(+) = thiamine phosphate + diphosphate</text>
        <dbReference type="Rhea" id="RHEA:22328"/>
        <dbReference type="ChEBI" id="CHEBI:15378"/>
        <dbReference type="ChEBI" id="CHEBI:33019"/>
        <dbReference type="ChEBI" id="CHEBI:37575"/>
        <dbReference type="ChEBI" id="CHEBI:57841"/>
        <dbReference type="ChEBI" id="CHEBI:58296"/>
        <dbReference type="EC" id="2.5.1.3"/>
    </reaction>
</comment>
<dbReference type="InterPro" id="IPR022998">
    <property type="entry name" value="ThiamineP_synth_TenI"/>
</dbReference>
<dbReference type="FunFam" id="3.20.20.70:FF:000064">
    <property type="entry name" value="Thiamine-phosphate synthase"/>
    <property type="match status" value="1"/>
</dbReference>
<feature type="binding site" evidence="9">
    <location>
        <position position="141"/>
    </location>
    <ligand>
        <name>4-amino-2-methyl-5-(diphosphooxymethyl)pyrimidine</name>
        <dbReference type="ChEBI" id="CHEBI:57841"/>
    </ligand>
</feature>
<comment type="cofactor">
    <cofactor evidence="9">
        <name>Mg(2+)</name>
        <dbReference type="ChEBI" id="CHEBI:18420"/>
    </cofactor>
    <text evidence="9">Binds 1 Mg(2+) ion per subunit.</text>
</comment>
<dbReference type="EMBL" id="VFRR01000012">
    <property type="protein sequence ID" value="TPE52328.1"/>
    <property type="molecule type" value="Genomic_DNA"/>
</dbReference>
<keyword evidence="14" id="KW-1185">Reference proteome</keyword>
<dbReference type="InterPro" id="IPR016155">
    <property type="entry name" value="Mopterin_synth/thiamin_S_b"/>
</dbReference>
<keyword evidence="3 9" id="KW-0479">Metal-binding</keyword>
<evidence type="ECO:0000256" key="4">
    <source>
        <dbReference type="ARBA" id="ARBA00022842"/>
    </source>
</evidence>
<evidence type="ECO:0000256" key="6">
    <source>
        <dbReference type="ARBA" id="ARBA00047334"/>
    </source>
</evidence>
<dbReference type="RefSeq" id="WP_140588229.1">
    <property type="nucleotide sequence ID" value="NZ_VFRR01000012.1"/>
</dbReference>
<feature type="binding site" evidence="9">
    <location>
        <position position="102"/>
    </location>
    <ligand>
        <name>4-amino-2-methyl-5-(diphosphooxymethyl)pyrimidine</name>
        <dbReference type="ChEBI" id="CHEBI:57841"/>
    </ligand>
</feature>
<dbReference type="GO" id="GO:0004789">
    <property type="term" value="F:thiamine-phosphate diphosphorylase activity"/>
    <property type="evidence" value="ECO:0007669"/>
    <property type="project" value="UniProtKB-UniRule"/>
</dbReference>
<dbReference type="Gene3D" id="3.10.20.30">
    <property type="match status" value="1"/>
</dbReference>
<dbReference type="PANTHER" id="PTHR20857">
    <property type="entry name" value="THIAMINE-PHOSPHATE PYROPHOSPHORYLASE"/>
    <property type="match status" value="1"/>
</dbReference>
<dbReference type="NCBIfam" id="NF002904">
    <property type="entry name" value="PRK03512.1"/>
    <property type="match status" value="1"/>
</dbReference>
<dbReference type="InterPro" id="IPR036206">
    <property type="entry name" value="ThiamineP_synth_sf"/>
</dbReference>
<evidence type="ECO:0000256" key="10">
    <source>
        <dbReference type="RuleBase" id="RU003826"/>
    </source>
</evidence>
<dbReference type="GO" id="GO:0009228">
    <property type="term" value="P:thiamine biosynthetic process"/>
    <property type="evidence" value="ECO:0007669"/>
    <property type="project" value="UniProtKB-KW"/>
</dbReference>
<dbReference type="Pfam" id="PF02581">
    <property type="entry name" value="TMP-TENI"/>
    <property type="match status" value="1"/>
</dbReference>
<organism evidence="13 14">
    <name type="scientific">Maribrevibacterium harenarium</name>
    <dbReference type="NCBI Taxonomy" id="2589817"/>
    <lineage>
        <taxon>Bacteria</taxon>
        <taxon>Pseudomonadati</taxon>
        <taxon>Pseudomonadota</taxon>
        <taxon>Gammaproteobacteria</taxon>
        <taxon>Oceanospirillales</taxon>
        <taxon>Oceanospirillaceae</taxon>
        <taxon>Maribrevibacterium</taxon>
    </lineage>
</organism>
<reference evidence="13 14" key="1">
    <citation type="submission" date="2019-06" db="EMBL/GenBank/DDBJ databases">
        <title>A novel bacterium of genus Marinomonas, isolated from coastal sand.</title>
        <authorList>
            <person name="Huang H."/>
            <person name="Mo K."/>
            <person name="Hu Y."/>
        </authorList>
    </citation>
    <scope>NUCLEOTIDE SEQUENCE [LARGE SCALE GENOMIC DNA]</scope>
    <source>
        <strain evidence="13 14">HB171799</strain>
    </source>
</reference>
<dbReference type="EC" id="2.5.1.3" evidence="9"/>
<dbReference type="InterPro" id="IPR013785">
    <property type="entry name" value="Aldolase_TIM"/>
</dbReference>
<evidence type="ECO:0000256" key="11">
    <source>
        <dbReference type="RuleBase" id="RU004253"/>
    </source>
</evidence>
<dbReference type="PANTHER" id="PTHR20857:SF15">
    <property type="entry name" value="THIAMINE-PHOSPHATE SYNTHASE"/>
    <property type="match status" value="1"/>
</dbReference>
<keyword evidence="2 9" id="KW-0808">Transferase</keyword>
<evidence type="ECO:0000259" key="12">
    <source>
        <dbReference type="Pfam" id="PF02581"/>
    </source>
</evidence>
<feature type="binding site" evidence="9">
    <location>
        <begin position="220"/>
        <end position="221"/>
    </location>
    <ligand>
        <name>2-[(2R,5Z)-2-carboxy-4-methylthiazol-5(2H)-ylidene]ethyl phosphate</name>
        <dbReference type="ChEBI" id="CHEBI:62899"/>
    </ligand>
</feature>
<evidence type="ECO:0000256" key="9">
    <source>
        <dbReference type="HAMAP-Rule" id="MF_00097"/>
    </source>
</evidence>